<proteinExistence type="inferred from homology"/>
<organism evidence="4 5">
    <name type="scientific">Paenibacillus dokdonensis</name>
    <dbReference type="NCBI Taxonomy" id="2567944"/>
    <lineage>
        <taxon>Bacteria</taxon>
        <taxon>Bacillati</taxon>
        <taxon>Bacillota</taxon>
        <taxon>Bacilli</taxon>
        <taxon>Bacillales</taxon>
        <taxon>Paenibacillaceae</taxon>
        <taxon>Paenibacillus</taxon>
    </lineage>
</organism>
<dbReference type="InterPro" id="IPR002241">
    <property type="entry name" value="Glyco_hydro_27"/>
</dbReference>
<dbReference type="Proteomes" id="UP001344632">
    <property type="component" value="Unassembled WGS sequence"/>
</dbReference>
<sequence length="724" mass="81493">MKLKQQHRPITTEPPCVQANHVLDEKTNQLKYEYNGFTIISIQLPPGGKEYYRRISDGNIQSNPFIQQLYLALDEPHTVRVRFELSGDALNMRPRRAGEGEAILGQCGRPTLYGANGLYDVMQDLLIDWHGAEWRWACDRIHKTEAGNSFAEIDVEVGLTPWIINLRMQYYRKHLNYAYHKPWERRPDLKPVAGWCSWEAYRSDIREEHVMDAARFVSEHFKAYGLEYMQLDDGYQLPLVPPEASGSVADAWLTTNEKFPSGHAGLVSGIKAHGLKPGIWTNAVVTNPDFASSGTACVKGEDGNPIKGKWIQYVLDCTPETLAEHVAPYYKGLKDAGYTYFKTDAIRHLIYDGLHEAVKAGVMTGDEAEAKFRDFLECAREQIGEEAYLLSCWGVLSEAVGLADACRVATDANPSWPAIRMQLVETARWFHTHRILFMNDPDHVCVRAPQEWAQSAISLVSLTGGLLMISDKPEHYDDERIKMVQRNLPPLHTVTAETGPLDMNMPAFAWTHIKGYAVELHKADPKEQEATSGQAAEQAEAASHPFSTLWAIHMQTEDRSWCVAGRFATEALQAASVETAKLGLAPDREYVVFDFWEQQYLGRYTDSIPCRELEVGSCQLLAVRPVNGRPMLIASSRHVSMDLVSVQSEQWQQGQGQLTLKLEGVAGTSEHYWIYVPDNFAFSSESALGAEVRVTPEGETVRLEVHFEREESEVTLAFTDERAV</sequence>
<comment type="similarity">
    <text evidence="1">Belongs to the glycosyl hydrolase 27 family.</text>
</comment>
<evidence type="ECO:0000256" key="3">
    <source>
        <dbReference type="ARBA" id="ARBA00023295"/>
    </source>
</evidence>
<dbReference type="Gene3D" id="3.20.20.70">
    <property type="entry name" value="Aldolase class I"/>
    <property type="match status" value="1"/>
</dbReference>
<keyword evidence="5" id="KW-1185">Reference proteome</keyword>
<evidence type="ECO:0000313" key="4">
    <source>
        <dbReference type="EMBL" id="MEC0241256.1"/>
    </source>
</evidence>
<accession>A0ABU6GSJ0</accession>
<comment type="caution">
    <text evidence="4">The sequence shown here is derived from an EMBL/GenBank/DDBJ whole genome shotgun (WGS) entry which is preliminary data.</text>
</comment>
<dbReference type="PANTHER" id="PTHR11452">
    <property type="entry name" value="ALPHA-GALACTOSIDASE/ALPHA-N-ACETYLGALACTOSAMINIDASE"/>
    <property type="match status" value="1"/>
</dbReference>
<gene>
    <name evidence="4" type="ORF">P4H66_15495</name>
</gene>
<dbReference type="EC" id="3.2.1.22" evidence="4"/>
<evidence type="ECO:0000256" key="2">
    <source>
        <dbReference type="ARBA" id="ARBA00022801"/>
    </source>
</evidence>
<dbReference type="InterPro" id="IPR017853">
    <property type="entry name" value="GH"/>
</dbReference>
<dbReference type="PANTHER" id="PTHR11452:SF75">
    <property type="entry name" value="ALPHA-GALACTOSIDASE MEL1"/>
    <property type="match status" value="1"/>
</dbReference>
<name>A0ABU6GSJ0_9BACL</name>
<dbReference type="GO" id="GO:0004557">
    <property type="term" value="F:alpha-galactosidase activity"/>
    <property type="evidence" value="ECO:0007669"/>
    <property type="project" value="UniProtKB-EC"/>
</dbReference>
<keyword evidence="2 4" id="KW-0378">Hydrolase</keyword>
<dbReference type="RefSeq" id="WP_326088963.1">
    <property type="nucleotide sequence ID" value="NZ_JARLKZ010000008.1"/>
</dbReference>
<keyword evidence="3 4" id="KW-0326">Glycosidase</keyword>
<evidence type="ECO:0000313" key="5">
    <source>
        <dbReference type="Proteomes" id="UP001344632"/>
    </source>
</evidence>
<dbReference type="SUPFAM" id="SSF51445">
    <property type="entry name" value="(Trans)glycosidases"/>
    <property type="match status" value="1"/>
</dbReference>
<dbReference type="InterPro" id="IPR013785">
    <property type="entry name" value="Aldolase_TIM"/>
</dbReference>
<reference evidence="4 5" key="1">
    <citation type="submission" date="2023-03" db="EMBL/GenBank/DDBJ databases">
        <title>Bacillus Genome Sequencing.</title>
        <authorList>
            <person name="Dunlap C."/>
        </authorList>
    </citation>
    <scope>NUCLEOTIDE SEQUENCE [LARGE SCALE GENOMIC DNA]</scope>
    <source>
        <strain evidence="4 5">BD-525</strain>
    </source>
</reference>
<protein>
    <submittedName>
        <fullName evidence="4">Alpha-galactosidase</fullName>
        <ecNumber evidence="4">3.2.1.22</ecNumber>
    </submittedName>
</protein>
<dbReference type="EMBL" id="JARLKZ010000008">
    <property type="protein sequence ID" value="MEC0241256.1"/>
    <property type="molecule type" value="Genomic_DNA"/>
</dbReference>
<evidence type="ECO:0000256" key="1">
    <source>
        <dbReference type="ARBA" id="ARBA00009743"/>
    </source>
</evidence>